<organism evidence="4 5">
    <name type="scientific">Neonectria ditissima</name>
    <dbReference type="NCBI Taxonomy" id="78410"/>
    <lineage>
        <taxon>Eukaryota</taxon>
        <taxon>Fungi</taxon>
        <taxon>Dikarya</taxon>
        <taxon>Ascomycota</taxon>
        <taxon>Pezizomycotina</taxon>
        <taxon>Sordariomycetes</taxon>
        <taxon>Hypocreomycetidae</taxon>
        <taxon>Hypocreales</taxon>
        <taxon>Nectriaceae</taxon>
        <taxon>Neonectria</taxon>
    </lineage>
</organism>
<dbReference type="InterPro" id="IPR027417">
    <property type="entry name" value="P-loop_NTPase"/>
</dbReference>
<feature type="domain" description="GPI inositol-deacylase winged helix" evidence="2">
    <location>
        <begin position="533"/>
        <end position="615"/>
    </location>
</feature>
<dbReference type="Pfam" id="PF22939">
    <property type="entry name" value="WHD_GPIID"/>
    <property type="match status" value="1"/>
</dbReference>
<keyword evidence="1" id="KW-0677">Repeat</keyword>
<dbReference type="InterPro" id="IPR054471">
    <property type="entry name" value="GPIID_WHD"/>
</dbReference>
<accession>A0A0P7BGV8</accession>
<dbReference type="AlphaFoldDB" id="A0A0P7BGV8"/>
<dbReference type="Pfam" id="PF24883">
    <property type="entry name" value="NPHP3_N"/>
    <property type="match status" value="1"/>
</dbReference>
<dbReference type="Gene3D" id="3.30.160.60">
    <property type="entry name" value="Classic Zinc Finger"/>
    <property type="match status" value="1"/>
</dbReference>
<keyword evidence="5" id="KW-1185">Reference proteome</keyword>
<dbReference type="EMBL" id="LKCW01000003">
    <property type="protein sequence ID" value="KPM46103.1"/>
    <property type="molecule type" value="Genomic_DNA"/>
</dbReference>
<evidence type="ECO:0000259" key="2">
    <source>
        <dbReference type="Pfam" id="PF22939"/>
    </source>
</evidence>
<dbReference type="PANTHER" id="PTHR10039">
    <property type="entry name" value="AMELOGENIN"/>
    <property type="match status" value="1"/>
</dbReference>
<evidence type="ECO:0000313" key="5">
    <source>
        <dbReference type="Proteomes" id="UP000050424"/>
    </source>
</evidence>
<sequence>MDDPKKVFETSLAAFKAQASDRQIAAFTTTTIQHVQFKVITIQREQEKAKAMMNFNRFGMFFESLKQFDEITKALEIGIPDLSAFIWGPTNLLKLLDTNSWRRTFMANWKDYNGPFQSLLGTFDSHEKFLKRTLEDQQSHIIRETHHRVSDYVEQYQGDRDDLINFLDDYRRDREQLLANVEAQEIERKHRQYLDIIRWLHSPGVGEPEKDYHDQFLRVRAEYPETGKWILKEKEVRGWIEDEIPKHSALWIHGKKGAGKTILASLLINHLTKKKDSKTSYFYCRENDEKLSEQRFLAIMKSLLRQMVGHNRDLLPTLHERRLRGQEILNDENTAETLLGLFCETEMKQYIVIDGLDELSKIHRDRLVKFLLTTVAKSSDASPGKIRMLFLSTDLALMTKSLQSSDEVGEYCLAVSKTEKDIESYLIKQGSKLQEKFRELSDEDLKRAQTLTYERSNGMFLYAFLAIENLLEQPNLASLETELQDAVFPKDLEQAAVTPPAITRAAFLPEDDADMIFPSYGKIVERLRNTVHANTWKQAKKIFGWLAFAKRPLKLYELQAVLSISVDDEGRVQPLNTKKRLSEDIQEVCGSLVHMPGKTSIDFIHQTAKEHIMKSENLNGPALGCDLALLCLSYLSHTCFQENLQGDSRESFAKMGYYAFQDYAISLWQEHLKALVEELGDLFYDPQYGPRYRQKAFNTLQLFYNTYHKGLVALSAPQKLKAGETAEQARTHCRPFEQQEFYEHLLAIWTHVVRHQHQSLKERNKVSIEQLGEALKKIRGVLETLALQQDDEPALADSLKEFYGEKFFKCKRITCGYFYEGFSDEKAAKQHSNRHDRPYPCTVVNCSLVPFGFASNKDLDKHLRTYHPDESGQPSAFLPIDQVVVADANHQCELLLIWGCGRLRAGLVSRLLCGITTGGDTKRSIIGVVEASWTAVVTGQYEELSLDINTRENEVKLLVLLVLSISPGDRFLSGNTPGRTHLALPDRITSPGFREMRPHPLDGGGACGAPPGYSI</sequence>
<dbReference type="OrthoDB" id="21416at2759"/>
<evidence type="ECO:0000313" key="4">
    <source>
        <dbReference type="EMBL" id="KPM46103.1"/>
    </source>
</evidence>
<evidence type="ECO:0000256" key="1">
    <source>
        <dbReference type="ARBA" id="ARBA00022737"/>
    </source>
</evidence>
<name>A0A0P7BGV8_9HYPO</name>
<dbReference type="Gene3D" id="3.40.50.300">
    <property type="entry name" value="P-loop containing nucleotide triphosphate hydrolases"/>
    <property type="match status" value="1"/>
</dbReference>
<proteinExistence type="predicted"/>
<dbReference type="SUPFAM" id="SSF52540">
    <property type="entry name" value="P-loop containing nucleoside triphosphate hydrolases"/>
    <property type="match status" value="1"/>
</dbReference>
<protein>
    <submittedName>
        <fullName evidence="4">Uncharacterized protein</fullName>
    </submittedName>
</protein>
<feature type="domain" description="Nephrocystin 3-like N-terminal" evidence="3">
    <location>
        <begin position="226"/>
        <end position="392"/>
    </location>
</feature>
<gene>
    <name evidence="4" type="ORF">AK830_g426</name>
</gene>
<reference evidence="4 5" key="1">
    <citation type="submission" date="2015-09" db="EMBL/GenBank/DDBJ databases">
        <title>Draft genome of a European isolate of the apple canker pathogen Neonectria ditissima.</title>
        <authorList>
            <person name="Gomez-Cortecero A."/>
            <person name="Harrison R.J."/>
            <person name="Armitage A.D."/>
        </authorList>
    </citation>
    <scope>NUCLEOTIDE SEQUENCE [LARGE SCALE GENOMIC DNA]</scope>
    <source>
        <strain evidence="4 5">R09/05</strain>
    </source>
</reference>
<dbReference type="InterPro" id="IPR056884">
    <property type="entry name" value="NPHP3-like_N"/>
</dbReference>
<dbReference type="STRING" id="78410.A0A0P7BGV8"/>
<comment type="caution">
    <text evidence="4">The sequence shown here is derived from an EMBL/GenBank/DDBJ whole genome shotgun (WGS) entry which is preliminary data.</text>
</comment>
<dbReference type="Proteomes" id="UP000050424">
    <property type="component" value="Unassembled WGS sequence"/>
</dbReference>
<dbReference type="PANTHER" id="PTHR10039:SF14">
    <property type="entry name" value="NACHT DOMAIN-CONTAINING PROTEIN"/>
    <property type="match status" value="1"/>
</dbReference>
<evidence type="ECO:0000259" key="3">
    <source>
        <dbReference type="Pfam" id="PF24883"/>
    </source>
</evidence>